<evidence type="ECO:0000313" key="4">
    <source>
        <dbReference type="Proteomes" id="UP001190452"/>
    </source>
</evidence>
<dbReference type="RefSeq" id="WP_156509303.1">
    <property type="nucleotide sequence ID" value="NZ_CATVWW010000019.1"/>
</dbReference>
<dbReference type="EMBL" id="CAUDKV010000028">
    <property type="protein sequence ID" value="CAJ0896783.1"/>
    <property type="molecule type" value="Genomic_DNA"/>
</dbReference>
<dbReference type="AlphaFoldDB" id="A0AAD2AK28"/>
<protein>
    <submittedName>
        <fullName evidence="1">Uncharacterized protein</fullName>
    </submittedName>
</protein>
<reference evidence="1 4" key="1">
    <citation type="submission" date="2023-07" db="EMBL/GenBank/DDBJ databases">
        <authorList>
            <person name="Peeters C."/>
        </authorList>
    </citation>
    <scope>NUCLEOTIDE SEQUENCE</scope>
    <source>
        <strain evidence="2 4">R-77569</strain>
        <strain evidence="1">R-77591</strain>
    </source>
</reference>
<evidence type="ECO:0000313" key="3">
    <source>
        <dbReference type="Proteomes" id="UP001190002"/>
    </source>
</evidence>
<dbReference type="Proteomes" id="UP001190002">
    <property type="component" value="Unassembled WGS sequence"/>
</dbReference>
<evidence type="ECO:0000313" key="1">
    <source>
        <dbReference type="EMBL" id="CAJ0680927.1"/>
    </source>
</evidence>
<keyword evidence="4" id="KW-1185">Reference proteome</keyword>
<dbReference type="EMBL" id="CATVXE010000003">
    <property type="protein sequence ID" value="CAJ0680927.1"/>
    <property type="molecule type" value="Genomic_DNA"/>
</dbReference>
<accession>A0AAD2AK28</accession>
<evidence type="ECO:0000313" key="2">
    <source>
        <dbReference type="EMBL" id="CAJ0896783.1"/>
    </source>
</evidence>
<sequence length="52" mass="5561">MPIRELLTIVGVSLAVITAYSLARDLTDDPVGAITPHGSIVQTYARMNGPHE</sequence>
<organism evidence="1 3">
    <name type="scientific">Ralstonia mannitolilytica</name>
    <dbReference type="NCBI Taxonomy" id="105219"/>
    <lineage>
        <taxon>Bacteria</taxon>
        <taxon>Pseudomonadati</taxon>
        <taxon>Pseudomonadota</taxon>
        <taxon>Betaproteobacteria</taxon>
        <taxon>Burkholderiales</taxon>
        <taxon>Burkholderiaceae</taxon>
        <taxon>Ralstonia</taxon>
    </lineage>
</organism>
<proteinExistence type="predicted"/>
<comment type="caution">
    <text evidence="1">The sequence shown here is derived from an EMBL/GenBank/DDBJ whole genome shotgun (WGS) entry which is preliminary data.</text>
</comment>
<dbReference type="Proteomes" id="UP001190452">
    <property type="component" value="Unassembled WGS sequence"/>
</dbReference>
<gene>
    <name evidence="2" type="ORF">R77569_04633</name>
    <name evidence="1" type="ORF">R77591_01086</name>
</gene>
<name>A0AAD2AK28_9RALS</name>